<reference evidence="4 5" key="1">
    <citation type="submission" date="2016-11" db="EMBL/GenBank/DDBJ databases">
        <authorList>
            <person name="Jaros S."/>
            <person name="Januszkiewicz K."/>
            <person name="Wedrychowicz H."/>
        </authorList>
    </citation>
    <scope>NUCLEOTIDE SEQUENCE [LARGE SCALE GENOMIC DNA]</scope>
    <source>
        <strain evidence="4 5">DSM 9705</strain>
    </source>
</reference>
<accession>A0A1M5Y5W3</accession>
<keyword evidence="5" id="KW-1185">Reference proteome</keyword>
<dbReference type="InterPro" id="IPR029032">
    <property type="entry name" value="AhpD-like"/>
</dbReference>
<evidence type="ECO:0000313" key="4">
    <source>
        <dbReference type="EMBL" id="SHI07366.1"/>
    </source>
</evidence>
<name>A0A1M5Y5W3_9BACT</name>
<dbReference type="InterPro" id="IPR011051">
    <property type="entry name" value="RmlC_Cupin_sf"/>
</dbReference>
<feature type="domain" description="Carboxymuconolactone decarboxylase-like" evidence="2">
    <location>
        <begin position="156"/>
        <end position="219"/>
    </location>
</feature>
<protein>
    <submittedName>
        <fullName evidence="4">Cupin domain protein</fullName>
    </submittedName>
</protein>
<proteinExistence type="predicted"/>
<dbReference type="EMBL" id="FQXS01000028">
    <property type="protein sequence ID" value="SHI07366.1"/>
    <property type="molecule type" value="Genomic_DNA"/>
</dbReference>
<dbReference type="SUPFAM" id="SSF69118">
    <property type="entry name" value="AhpD-like"/>
    <property type="match status" value="1"/>
</dbReference>
<gene>
    <name evidence="4" type="ORF">SAMN02745124_03666</name>
</gene>
<dbReference type="Pfam" id="PF07883">
    <property type="entry name" value="Cupin_2"/>
    <property type="match status" value="1"/>
</dbReference>
<dbReference type="PANTHER" id="PTHR43698">
    <property type="entry name" value="RIBD C-TERMINAL DOMAIN CONTAINING PROTEIN"/>
    <property type="match status" value="1"/>
</dbReference>
<dbReference type="AlphaFoldDB" id="A0A1M5Y5W3"/>
<dbReference type="InterPro" id="IPR047263">
    <property type="entry name" value="HNL-like_cupin"/>
</dbReference>
<dbReference type="InterPro" id="IPR014710">
    <property type="entry name" value="RmlC-like_jellyroll"/>
</dbReference>
<feature type="signal peptide" evidence="1">
    <location>
        <begin position="1"/>
        <end position="25"/>
    </location>
</feature>
<dbReference type="GO" id="GO:0051920">
    <property type="term" value="F:peroxiredoxin activity"/>
    <property type="evidence" value="ECO:0007669"/>
    <property type="project" value="InterPro"/>
</dbReference>
<feature type="domain" description="Cupin type-2" evidence="3">
    <location>
        <begin position="289"/>
        <end position="353"/>
    </location>
</feature>
<dbReference type="Gene3D" id="2.60.120.10">
    <property type="entry name" value="Jelly Rolls"/>
    <property type="match status" value="1"/>
</dbReference>
<evidence type="ECO:0000313" key="5">
    <source>
        <dbReference type="Proteomes" id="UP000184139"/>
    </source>
</evidence>
<dbReference type="InterPro" id="IPR013096">
    <property type="entry name" value="Cupin_2"/>
</dbReference>
<dbReference type="InterPro" id="IPR003779">
    <property type="entry name" value="CMD-like"/>
</dbReference>
<sequence length="379" mass="41273">MKKYLFRILTTIFLTSLGMSTIAIAENSTSKELSKKEKALVPIASFTASGNITKLKESLNQGLDDGLTVNEIKEALVHIYAYAGFPRALIGINTFIDVMDERQAQGKVDEAGKEASPLPANFDRNAYGNKVRNTLVGRDISHRTSGYPVFTPIIDKFLVEHLFADVFVRDVLSHNQRELVTISTLAALPGTEPMLKGHLGIAKRIGYSEAQLYDFIKVLRDRVSGHVADRSVLILAEALGTTDPQASPKALKVTRKASPVVASSDYFTGKATVESRFSSEATGSYGGGTVNFEAGARTAWHTHPVGQTLIVTSGRGLVQSEGESVQEILPGDVVWIPANERHWHGAAPDSAMSHVAVSEPLNGLRVQWMEHVSDEQYNK</sequence>
<dbReference type="SUPFAM" id="SSF51182">
    <property type="entry name" value="RmlC-like cupins"/>
    <property type="match status" value="1"/>
</dbReference>
<dbReference type="Gene3D" id="1.20.1290.10">
    <property type="entry name" value="AhpD-like"/>
    <property type="match status" value="1"/>
</dbReference>
<dbReference type="CDD" id="cd02233">
    <property type="entry name" value="cupin_HNL-like"/>
    <property type="match status" value="1"/>
</dbReference>
<dbReference type="PANTHER" id="PTHR43698:SF1">
    <property type="entry name" value="BLL4564 PROTEIN"/>
    <property type="match status" value="1"/>
</dbReference>
<dbReference type="STRING" id="1121409.SAMN02745124_03666"/>
<dbReference type="Proteomes" id="UP000184139">
    <property type="component" value="Unassembled WGS sequence"/>
</dbReference>
<dbReference type="RefSeq" id="WP_073378380.1">
    <property type="nucleotide sequence ID" value="NZ_FQXS01000028.1"/>
</dbReference>
<feature type="chain" id="PRO_5012002570" evidence="1">
    <location>
        <begin position="26"/>
        <end position="379"/>
    </location>
</feature>
<organism evidence="4 5">
    <name type="scientific">Desulfofustis glycolicus DSM 9705</name>
    <dbReference type="NCBI Taxonomy" id="1121409"/>
    <lineage>
        <taxon>Bacteria</taxon>
        <taxon>Pseudomonadati</taxon>
        <taxon>Thermodesulfobacteriota</taxon>
        <taxon>Desulfobulbia</taxon>
        <taxon>Desulfobulbales</taxon>
        <taxon>Desulfocapsaceae</taxon>
        <taxon>Desulfofustis</taxon>
    </lineage>
</organism>
<feature type="domain" description="Carboxymuconolactone decarboxylase-like" evidence="2">
    <location>
        <begin position="30"/>
        <end position="88"/>
    </location>
</feature>
<keyword evidence="1" id="KW-0732">Signal</keyword>
<evidence type="ECO:0000256" key="1">
    <source>
        <dbReference type="SAM" id="SignalP"/>
    </source>
</evidence>
<evidence type="ECO:0000259" key="3">
    <source>
        <dbReference type="Pfam" id="PF07883"/>
    </source>
</evidence>
<dbReference type="OrthoDB" id="9793083at2"/>
<evidence type="ECO:0000259" key="2">
    <source>
        <dbReference type="Pfam" id="PF02627"/>
    </source>
</evidence>
<dbReference type="Pfam" id="PF02627">
    <property type="entry name" value="CMD"/>
    <property type="match status" value="2"/>
</dbReference>